<dbReference type="EMBL" id="BPLR01013660">
    <property type="protein sequence ID" value="GIY62746.1"/>
    <property type="molecule type" value="Genomic_DNA"/>
</dbReference>
<comment type="caution">
    <text evidence="1">The sequence shown here is derived from an EMBL/GenBank/DDBJ whole genome shotgun (WGS) entry which is preliminary data.</text>
</comment>
<accession>A0AAV4UYE4</accession>
<evidence type="ECO:0000313" key="1">
    <source>
        <dbReference type="EMBL" id="GIY62746.1"/>
    </source>
</evidence>
<keyword evidence="2" id="KW-1185">Reference proteome</keyword>
<evidence type="ECO:0000313" key="2">
    <source>
        <dbReference type="Proteomes" id="UP001054945"/>
    </source>
</evidence>
<protein>
    <submittedName>
        <fullName evidence="1">Uncharacterized protein</fullName>
    </submittedName>
</protein>
<organism evidence="1 2">
    <name type="scientific">Caerostris extrusa</name>
    <name type="common">Bark spider</name>
    <name type="synonym">Caerostris bankana</name>
    <dbReference type="NCBI Taxonomy" id="172846"/>
    <lineage>
        <taxon>Eukaryota</taxon>
        <taxon>Metazoa</taxon>
        <taxon>Ecdysozoa</taxon>
        <taxon>Arthropoda</taxon>
        <taxon>Chelicerata</taxon>
        <taxon>Arachnida</taxon>
        <taxon>Araneae</taxon>
        <taxon>Araneomorphae</taxon>
        <taxon>Entelegynae</taxon>
        <taxon>Araneoidea</taxon>
        <taxon>Araneidae</taxon>
        <taxon>Caerostris</taxon>
    </lineage>
</organism>
<sequence>MGINPVPGRPFQESWLSGRQRILYELSGSHQLLLSNSENNRLNKLFFFFPLLPDWFLCSGFEWSSRFPGVLGA</sequence>
<name>A0AAV4UYE4_CAEEX</name>
<proteinExistence type="predicted"/>
<dbReference type="Proteomes" id="UP001054945">
    <property type="component" value="Unassembled WGS sequence"/>
</dbReference>
<dbReference type="AlphaFoldDB" id="A0AAV4UYE4"/>
<gene>
    <name evidence="1" type="ORF">CEXT_583371</name>
</gene>
<reference evidence="1 2" key="1">
    <citation type="submission" date="2021-06" db="EMBL/GenBank/DDBJ databases">
        <title>Caerostris extrusa draft genome.</title>
        <authorList>
            <person name="Kono N."/>
            <person name="Arakawa K."/>
        </authorList>
    </citation>
    <scope>NUCLEOTIDE SEQUENCE [LARGE SCALE GENOMIC DNA]</scope>
</reference>